<dbReference type="EMBL" id="OZ021740">
    <property type="protein sequence ID" value="CAK9323498.1"/>
    <property type="molecule type" value="Genomic_DNA"/>
</dbReference>
<proteinExistence type="predicted"/>
<sequence length="218" mass="24310">MVLTFKSPSGFCVRVWVWVWILLVSIKFERQIVYSYQVCKRLPPSPLKFPCRSSGTDFMIEEDYTKALLASSYVSMARQVLQEPGCGITPGVKSKALSPSQEYVVFSKVKHKARLSRVHCLAPLCVLARSRPLAYVCTFLQPRACMLALCVSCLIGRVPPSECTMTIYQRPTPATACRPTTARVHAFCCAAYRPWLCAKLCCQMCHPYGNGLPSSTVP</sequence>
<keyword evidence="2" id="KW-1185">Reference proteome</keyword>
<evidence type="ECO:0000313" key="2">
    <source>
        <dbReference type="Proteomes" id="UP001642487"/>
    </source>
</evidence>
<name>A0ABP0YVY2_9ROSI</name>
<gene>
    <name evidence="1" type="ORF">CITCOLO1_LOCUS15682</name>
</gene>
<organism evidence="1 2">
    <name type="scientific">Citrullus colocynthis</name>
    <name type="common">colocynth</name>
    <dbReference type="NCBI Taxonomy" id="252529"/>
    <lineage>
        <taxon>Eukaryota</taxon>
        <taxon>Viridiplantae</taxon>
        <taxon>Streptophyta</taxon>
        <taxon>Embryophyta</taxon>
        <taxon>Tracheophyta</taxon>
        <taxon>Spermatophyta</taxon>
        <taxon>Magnoliopsida</taxon>
        <taxon>eudicotyledons</taxon>
        <taxon>Gunneridae</taxon>
        <taxon>Pentapetalae</taxon>
        <taxon>rosids</taxon>
        <taxon>fabids</taxon>
        <taxon>Cucurbitales</taxon>
        <taxon>Cucurbitaceae</taxon>
        <taxon>Benincaseae</taxon>
        <taxon>Citrullus</taxon>
    </lineage>
</organism>
<accession>A0ABP0YVY2</accession>
<dbReference type="Proteomes" id="UP001642487">
    <property type="component" value="Chromosome 6"/>
</dbReference>
<evidence type="ECO:0000313" key="1">
    <source>
        <dbReference type="EMBL" id="CAK9323498.1"/>
    </source>
</evidence>
<protein>
    <submittedName>
        <fullName evidence="1">Uncharacterized protein</fullName>
    </submittedName>
</protein>
<reference evidence="1 2" key="1">
    <citation type="submission" date="2024-03" db="EMBL/GenBank/DDBJ databases">
        <authorList>
            <person name="Gkanogiannis A."/>
            <person name="Becerra Lopez-Lavalle L."/>
        </authorList>
    </citation>
    <scope>NUCLEOTIDE SEQUENCE [LARGE SCALE GENOMIC DNA]</scope>
</reference>